<gene>
    <name evidence="1" type="ORF">PTTW11_08977</name>
</gene>
<dbReference type="Proteomes" id="UP000472372">
    <property type="component" value="Chromosome 8"/>
</dbReference>
<protein>
    <submittedName>
        <fullName evidence="1">Uncharacterized protein</fullName>
    </submittedName>
</protein>
<evidence type="ECO:0000313" key="2">
    <source>
        <dbReference type="Proteomes" id="UP000472372"/>
    </source>
</evidence>
<dbReference type="EMBL" id="HG992984">
    <property type="protein sequence ID" value="CAE7202105.1"/>
    <property type="molecule type" value="Genomic_DNA"/>
</dbReference>
<accession>A0A6S6WB40</accession>
<name>A0A6S6WB40_9PLEO</name>
<proteinExistence type="predicted"/>
<evidence type="ECO:0000313" key="1">
    <source>
        <dbReference type="EMBL" id="CAE7202105.1"/>
    </source>
</evidence>
<dbReference type="AlphaFoldDB" id="A0A6S6WB40"/>
<organism evidence="1 2">
    <name type="scientific">Pyrenophora teres f. teres</name>
    <dbReference type="NCBI Taxonomy" id="97479"/>
    <lineage>
        <taxon>Eukaryota</taxon>
        <taxon>Fungi</taxon>
        <taxon>Dikarya</taxon>
        <taxon>Ascomycota</taxon>
        <taxon>Pezizomycotina</taxon>
        <taxon>Dothideomycetes</taxon>
        <taxon>Pleosporomycetidae</taxon>
        <taxon>Pleosporales</taxon>
        <taxon>Pleosporineae</taxon>
        <taxon>Pleosporaceae</taxon>
        <taxon>Pyrenophora</taxon>
    </lineage>
</organism>
<sequence>MSHGPDWMHGQPVFGTLPPELFLVVLDQLVGTRDGQQPVAYEPSNAITKTLHALTLVSRSTYLVASKYLYSNCLYLDSCKSYACFRRTLGLNLGYHPQALKYGESGRNDRLFAQASIPRYITSLFASPAEVQGQNSPERTPLVRLPQVIDLCSTIGTTLKRLALDLSPVYVPLSEAICISPHVSQNNIFIHMLALEELIISYDVLDYFRYPPPNLKRLAVTTQSVRNLEVDFCLSISSLRMFVFIRPPRLKAEHIDTVFKAYKGTSLDVVLVDVNSNHKTPTGTRNWNDEDTVRIWEADVPVSFYGNDDDVVLCDNWIWTHGVKGTLWTQEKRRMTSWEEIERRLAGPVHTIVNA</sequence>
<reference evidence="1" key="1">
    <citation type="submission" date="2021-02" db="EMBL/GenBank/DDBJ databases">
        <authorList>
            <person name="Syme A R."/>
            <person name="Syme A R."/>
            <person name="Moolhuijzen P."/>
        </authorList>
    </citation>
    <scope>NUCLEOTIDE SEQUENCE</scope>
    <source>
        <strain evidence="1">W1-1</strain>
    </source>
</reference>